<dbReference type="Proteomes" id="UP000244928">
    <property type="component" value="Chromosome"/>
</dbReference>
<dbReference type="PANTHER" id="PTHR46825:SF7">
    <property type="entry name" value="D-ALANYL-D-ALANINE CARBOXYPEPTIDASE"/>
    <property type="match status" value="1"/>
</dbReference>
<evidence type="ECO:0000313" key="3">
    <source>
        <dbReference type="Proteomes" id="UP000244928"/>
    </source>
</evidence>
<dbReference type="EMBL" id="CP015449">
    <property type="protein sequence ID" value="AWH91734.1"/>
    <property type="molecule type" value="Genomic_DNA"/>
</dbReference>
<sequence>MAVTSDGRGISGQVEQAAGRLAHRRVGVVVAAGPPEDTHVAARGDAGRGRAPDAHTLFEIGSITKTFTALLLADGVVRGRWRLDTPVRELLPAGVDVPSRDGEQITLQHLATHTSGLPRSPARLGLRENLAYLRHGTDPYADLTEQDVLDGLRGVRLRRAPGRGTPAYSNLGAGLLGIALTTATGTDFGTLVRDRICAPLGMPDTVTDELLTEEQRRRFAVGHRSRGRPADPWPLPGIPGAGALRSTAADLTRYHAAQLDPSRTALADAIRLTHTTPPGGPTQMGLGWHRAGCGVLWHNGGTGGFRSIAVVDHLGGVAATTLVNQTRGADMTTFRLLRRLGS</sequence>
<feature type="domain" description="Beta-lactamase-related" evidence="1">
    <location>
        <begin position="22"/>
        <end position="329"/>
    </location>
</feature>
<dbReference type="Pfam" id="PF00144">
    <property type="entry name" value="Beta-lactamase"/>
    <property type="match status" value="1"/>
</dbReference>
<evidence type="ECO:0000259" key="1">
    <source>
        <dbReference type="Pfam" id="PF00144"/>
    </source>
</evidence>
<organism evidence="2 3">
    <name type="scientific">Dietzia lutea</name>
    <dbReference type="NCBI Taxonomy" id="546160"/>
    <lineage>
        <taxon>Bacteria</taxon>
        <taxon>Bacillati</taxon>
        <taxon>Actinomycetota</taxon>
        <taxon>Actinomycetes</taxon>
        <taxon>Mycobacteriales</taxon>
        <taxon>Dietziaceae</taxon>
        <taxon>Dietzia</taxon>
    </lineage>
</organism>
<name>A0A2S1R659_9ACTN</name>
<accession>A0A2S1R659</accession>
<proteinExistence type="predicted"/>
<dbReference type="AlphaFoldDB" id="A0A2S1R659"/>
<evidence type="ECO:0000313" key="2">
    <source>
        <dbReference type="EMBL" id="AWH91734.1"/>
    </source>
</evidence>
<gene>
    <name evidence="2" type="ORF">A6035_05715</name>
</gene>
<dbReference type="KEGG" id="dlu:A6035_05715"/>
<dbReference type="InterPro" id="IPR050491">
    <property type="entry name" value="AmpC-like"/>
</dbReference>
<keyword evidence="3" id="KW-1185">Reference proteome</keyword>
<dbReference type="InterPro" id="IPR012338">
    <property type="entry name" value="Beta-lactam/transpept-like"/>
</dbReference>
<dbReference type="PANTHER" id="PTHR46825">
    <property type="entry name" value="D-ALANYL-D-ALANINE-CARBOXYPEPTIDASE/ENDOPEPTIDASE AMPH"/>
    <property type="match status" value="1"/>
</dbReference>
<dbReference type="Gene3D" id="3.40.710.10">
    <property type="entry name" value="DD-peptidase/beta-lactamase superfamily"/>
    <property type="match status" value="1"/>
</dbReference>
<dbReference type="InterPro" id="IPR001466">
    <property type="entry name" value="Beta-lactam-related"/>
</dbReference>
<reference evidence="2 3" key="1">
    <citation type="submission" date="2016-04" db="EMBL/GenBank/DDBJ databases">
        <title>Complete genome sequence of Dietzia lutea YIM 80766T, a strain isolated from desert soil in Egypt.</title>
        <authorList>
            <person name="Zhao J."/>
            <person name="Hu B."/>
            <person name="Geng S."/>
            <person name="Nie Y."/>
            <person name="Tang Y."/>
        </authorList>
    </citation>
    <scope>NUCLEOTIDE SEQUENCE [LARGE SCALE GENOMIC DNA]</scope>
    <source>
        <strain evidence="2 3">YIM 80766</strain>
    </source>
</reference>
<protein>
    <recommendedName>
        <fullName evidence="1">Beta-lactamase-related domain-containing protein</fullName>
    </recommendedName>
</protein>
<dbReference type="SUPFAM" id="SSF56601">
    <property type="entry name" value="beta-lactamase/transpeptidase-like"/>
    <property type="match status" value="1"/>
</dbReference>